<accession>A0A7W7LZE6</accession>
<dbReference type="Pfam" id="PF01152">
    <property type="entry name" value="Bac_globin"/>
    <property type="match status" value="1"/>
</dbReference>
<keyword evidence="2 5" id="KW-0349">Heme</keyword>
<name>A0A7W7LZE6_9ACTN</name>
<dbReference type="Gene3D" id="1.10.490.10">
    <property type="entry name" value="Globins"/>
    <property type="match status" value="1"/>
</dbReference>
<evidence type="ECO:0000313" key="7">
    <source>
        <dbReference type="Proteomes" id="UP000579523"/>
    </source>
</evidence>
<dbReference type="RefSeq" id="WP_184821828.1">
    <property type="nucleotide sequence ID" value="NZ_BMTK01000014.1"/>
</dbReference>
<keyword evidence="3 5" id="KW-0479">Metal-binding</keyword>
<dbReference type="GO" id="GO:0019825">
    <property type="term" value="F:oxygen binding"/>
    <property type="evidence" value="ECO:0007669"/>
    <property type="project" value="InterPro"/>
</dbReference>
<evidence type="ECO:0000256" key="3">
    <source>
        <dbReference type="ARBA" id="ARBA00022723"/>
    </source>
</evidence>
<protein>
    <submittedName>
        <fullName evidence="6">Truncated hemoglobin YjbI</fullName>
    </submittedName>
</protein>
<dbReference type="InterPro" id="IPR009050">
    <property type="entry name" value="Globin-like_sf"/>
</dbReference>
<keyword evidence="4 5" id="KW-0408">Iron</keyword>
<evidence type="ECO:0000256" key="2">
    <source>
        <dbReference type="ARBA" id="ARBA00022617"/>
    </source>
</evidence>
<feature type="binding site" description="distal binding residue" evidence="5">
    <location>
        <position position="42"/>
    </location>
    <ligand>
        <name>heme</name>
        <dbReference type="ChEBI" id="CHEBI:30413"/>
    </ligand>
    <ligandPart>
        <name>Fe</name>
        <dbReference type="ChEBI" id="CHEBI:18248"/>
    </ligandPart>
</feature>
<proteinExistence type="predicted"/>
<gene>
    <name evidence="6" type="ORF">FHS37_003350</name>
</gene>
<evidence type="ECO:0000313" key="6">
    <source>
        <dbReference type="EMBL" id="MBB4899290.1"/>
    </source>
</evidence>
<dbReference type="InterPro" id="IPR012292">
    <property type="entry name" value="Globin/Proto"/>
</dbReference>
<dbReference type="EMBL" id="JACHJI010000005">
    <property type="protein sequence ID" value="MBB4899290.1"/>
    <property type="molecule type" value="Genomic_DNA"/>
</dbReference>
<keyword evidence="7" id="KW-1185">Reference proteome</keyword>
<evidence type="ECO:0000256" key="5">
    <source>
        <dbReference type="PIRSR" id="PIRSR601486-1"/>
    </source>
</evidence>
<evidence type="ECO:0000256" key="1">
    <source>
        <dbReference type="ARBA" id="ARBA00022448"/>
    </source>
</evidence>
<dbReference type="SUPFAM" id="SSF46458">
    <property type="entry name" value="Globin-like"/>
    <property type="match status" value="1"/>
</dbReference>
<organism evidence="6 7">
    <name type="scientific">Streptomyces griseomycini</name>
    <dbReference type="NCBI Taxonomy" id="66895"/>
    <lineage>
        <taxon>Bacteria</taxon>
        <taxon>Bacillati</taxon>
        <taxon>Actinomycetota</taxon>
        <taxon>Actinomycetes</taxon>
        <taxon>Kitasatosporales</taxon>
        <taxon>Streptomycetaceae</taxon>
        <taxon>Streptomyces</taxon>
    </lineage>
</organism>
<evidence type="ECO:0000256" key="4">
    <source>
        <dbReference type="ARBA" id="ARBA00023004"/>
    </source>
</evidence>
<dbReference type="GO" id="GO:0046872">
    <property type="term" value="F:metal ion binding"/>
    <property type="evidence" value="ECO:0007669"/>
    <property type="project" value="UniProtKB-KW"/>
</dbReference>
<dbReference type="AlphaFoldDB" id="A0A7W7LZE6"/>
<dbReference type="InterPro" id="IPR001486">
    <property type="entry name" value="Hemoglobin_trunc"/>
</dbReference>
<dbReference type="Proteomes" id="UP000579523">
    <property type="component" value="Unassembled WGS sequence"/>
</dbReference>
<sequence length="91" mass="9943">MFEHVGGEAALRRTAEHSDEAVFGDELLGKLFRYGGSHHVDHLTAFLAEVLGGPRRYSEELGECAGQGRDVCHAHSLRSTTANTMSRMVSD</sequence>
<comment type="caution">
    <text evidence="6">The sequence shown here is derived from an EMBL/GenBank/DDBJ whole genome shotgun (WGS) entry which is preliminary data.</text>
</comment>
<keyword evidence="1" id="KW-0813">Transport</keyword>
<dbReference type="GO" id="GO:0020037">
    <property type="term" value="F:heme binding"/>
    <property type="evidence" value="ECO:0007669"/>
    <property type="project" value="InterPro"/>
</dbReference>
<reference evidence="6 7" key="1">
    <citation type="submission" date="2020-08" db="EMBL/GenBank/DDBJ databases">
        <title>Genomic Encyclopedia of Type Strains, Phase III (KMG-III): the genomes of soil and plant-associated and newly described type strains.</title>
        <authorList>
            <person name="Whitman W."/>
        </authorList>
    </citation>
    <scope>NUCLEOTIDE SEQUENCE [LARGE SCALE GENOMIC DNA]</scope>
    <source>
        <strain evidence="6 7">CECT 3273</strain>
    </source>
</reference>